<feature type="transmembrane region" description="Helical" evidence="1">
    <location>
        <begin position="7"/>
        <end position="26"/>
    </location>
</feature>
<accession>A0ABY6IAF4</accession>
<evidence type="ECO:0008006" key="4">
    <source>
        <dbReference type="Google" id="ProtNLM"/>
    </source>
</evidence>
<dbReference type="Proteomes" id="UP001163878">
    <property type="component" value="Chromosome"/>
</dbReference>
<feature type="transmembrane region" description="Helical" evidence="1">
    <location>
        <begin position="32"/>
        <end position="49"/>
    </location>
</feature>
<organism evidence="2 3">
    <name type="scientific">Streptomyces peucetius</name>
    <dbReference type="NCBI Taxonomy" id="1950"/>
    <lineage>
        <taxon>Bacteria</taxon>
        <taxon>Bacillati</taxon>
        <taxon>Actinomycetota</taxon>
        <taxon>Actinomycetes</taxon>
        <taxon>Kitasatosporales</taxon>
        <taxon>Streptomycetaceae</taxon>
        <taxon>Streptomyces</taxon>
    </lineage>
</organism>
<keyword evidence="1" id="KW-0812">Transmembrane</keyword>
<dbReference type="PROSITE" id="PS51257">
    <property type="entry name" value="PROKAR_LIPOPROTEIN"/>
    <property type="match status" value="1"/>
</dbReference>
<evidence type="ECO:0000256" key="1">
    <source>
        <dbReference type="SAM" id="Phobius"/>
    </source>
</evidence>
<keyword evidence="1" id="KW-0472">Membrane</keyword>
<dbReference type="RefSeq" id="WP_264245238.1">
    <property type="nucleotide sequence ID" value="NZ_CP107567.1"/>
</dbReference>
<reference evidence="2" key="1">
    <citation type="submission" date="2022-10" db="EMBL/GenBank/DDBJ databases">
        <title>Cytochrome P450 Catalyzes Benzene Ring Formation in the Biosynthesis of Trialkyl-Substituted Aromatic Polyketides.</title>
        <authorList>
            <person name="Zhao E."/>
            <person name="Ge H."/>
        </authorList>
    </citation>
    <scope>NUCLEOTIDE SEQUENCE</scope>
    <source>
        <strain evidence="2">NA0869</strain>
    </source>
</reference>
<evidence type="ECO:0000313" key="3">
    <source>
        <dbReference type="Proteomes" id="UP001163878"/>
    </source>
</evidence>
<protein>
    <recommendedName>
        <fullName evidence="4">DUF5668 domain-containing protein</fullName>
    </recommendedName>
</protein>
<dbReference type="EMBL" id="CP107567">
    <property type="protein sequence ID" value="UYQ63180.1"/>
    <property type="molecule type" value="Genomic_DNA"/>
</dbReference>
<keyword evidence="1" id="KW-1133">Transmembrane helix</keyword>
<proteinExistence type="predicted"/>
<name>A0ABY6IAF4_STRPE</name>
<gene>
    <name evidence="2" type="ORF">OGH68_18025</name>
</gene>
<evidence type="ECO:0000313" key="2">
    <source>
        <dbReference type="EMBL" id="UYQ63180.1"/>
    </source>
</evidence>
<sequence length="60" mass="6362">MHGRTVLIAGGCIAIGAACVALLYFAVPSVPLALAVVIGFWPSVLILVRQRLRGTSRDRD</sequence>
<keyword evidence="3" id="KW-1185">Reference proteome</keyword>